<feature type="binding site" evidence="6">
    <location>
        <position position="318"/>
    </location>
    <ligand>
        <name>NAD(+)</name>
        <dbReference type="ChEBI" id="CHEBI:57540"/>
    </ligand>
</feature>
<dbReference type="PROSITE" id="PS00071">
    <property type="entry name" value="GAPDH"/>
    <property type="match status" value="1"/>
</dbReference>
<dbReference type="SUPFAM" id="SSF55347">
    <property type="entry name" value="Glyceraldehyde-3-phosphate dehydrogenase-like, C-terminal domain"/>
    <property type="match status" value="1"/>
</dbReference>
<proteinExistence type="inferred from homology"/>
<dbReference type="InterPro" id="IPR020829">
    <property type="entry name" value="GlycerAld_3-P_DH_cat"/>
</dbReference>
<organism evidence="11 12">
    <name type="scientific">Candidatus Amphirhobacter heronislandensis</name>
    <dbReference type="NCBI Taxonomy" id="1732024"/>
    <lineage>
        <taxon>Bacteria</taxon>
        <taxon>Pseudomonadati</taxon>
        <taxon>Pseudomonadota</taxon>
        <taxon>Gammaproteobacteria</taxon>
        <taxon>Candidatus Tethybacterales</taxon>
        <taxon>Candidatus Tethybacteraceae</taxon>
        <taxon>Candidatus Amphirhobacter</taxon>
    </lineage>
</organism>
<evidence type="ECO:0000256" key="3">
    <source>
        <dbReference type="ARBA" id="ARBA00023002"/>
    </source>
</evidence>
<dbReference type="NCBIfam" id="TIGR01534">
    <property type="entry name" value="GAPDH-I"/>
    <property type="match status" value="1"/>
</dbReference>
<evidence type="ECO:0000313" key="11">
    <source>
        <dbReference type="EMBL" id="MBF2734894.1"/>
    </source>
</evidence>
<dbReference type="EC" id="1.2.1.-" evidence="9"/>
<evidence type="ECO:0000256" key="7">
    <source>
        <dbReference type="PIRSR" id="PIRSR000149-4"/>
    </source>
</evidence>
<dbReference type="Proteomes" id="UP000604381">
    <property type="component" value="Unassembled WGS sequence"/>
</dbReference>
<dbReference type="Gene3D" id="3.40.50.720">
    <property type="entry name" value="NAD(P)-binding Rossmann-like Domain"/>
    <property type="match status" value="1"/>
</dbReference>
<evidence type="ECO:0000256" key="2">
    <source>
        <dbReference type="ARBA" id="ARBA00011881"/>
    </source>
</evidence>
<feature type="active site" description="Nucleophile" evidence="4">
    <location>
        <position position="154"/>
    </location>
</feature>
<name>A0A930UE38_9GAMM</name>
<dbReference type="PANTHER" id="PTHR43148">
    <property type="entry name" value="GLYCERALDEHYDE-3-PHOSPHATE DEHYDROGENASE 2"/>
    <property type="match status" value="1"/>
</dbReference>
<evidence type="ECO:0000256" key="6">
    <source>
        <dbReference type="PIRSR" id="PIRSR000149-3"/>
    </source>
</evidence>
<gene>
    <name evidence="11" type="primary">gap</name>
    <name evidence="11" type="ORF">ISN26_02220</name>
</gene>
<keyword evidence="6" id="KW-0520">NAD</keyword>
<accession>A0A930UE38</accession>
<dbReference type="InterPro" id="IPR036291">
    <property type="entry name" value="NAD(P)-bd_dom_sf"/>
</dbReference>
<dbReference type="SUPFAM" id="SSF51735">
    <property type="entry name" value="NAD(P)-binding Rossmann-fold domains"/>
    <property type="match status" value="1"/>
</dbReference>
<evidence type="ECO:0000313" key="12">
    <source>
        <dbReference type="Proteomes" id="UP000604381"/>
    </source>
</evidence>
<keyword evidence="3 9" id="KW-0560">Oxidoreductase</keyword>
<dbReference type="Pfam" id="PF02800">
    <property type="entry name" value="Gp_dh_C"/>
    <property type="match status" value="1"/>
</dbReference>
<dbReference type="PRINTS" id="PR00078">
    <property type="entry name" value="G3PDHDRGNASE"/>
</dbReference>
<dbReference type="FunFam" id="3.40.50.720:FF:000001">
    <property type="entry name" value="Glyceraldehyde-3-phosphate dehydrogenase"/>
    <property type="match status" value="1"/>
</dbReference>
<dbReference type="PIRSF" id="PIRSF000149">
    <property type="entry name" value="GAP_DH"/>
    <property type="match status" value="1"/>
</dbReference>
<dbReference type="Gene3D" id="3.30.360.10">
    <property type="entry name" value="Dihydrodipicolinate Reductase, domain 2"/>
    <property type="match status" value="1"/>
</dbReference>
<dbReference type="GO" id="GO:0050661">
    <property type="term" value="F:NADP binding"/>
    <property type="evidence" value="ECO:0007669"/>
    <property type="project" value="InterPro"/>
</dbReference>
<evidence type="ECO:0000256" key="4">
    <source>
        <dbReference type="PIRSR" id="PIRSR000149-1"/>
    </source>
</evidence>
<feature type="binding site" evidence="6">
    <location>
        <position position="123"/>
    </location>
    <ligand>
        <name>NAD(+)</name>
        <dbReference type="ChEBI" id="CHEBI:57540"/>
    </ligand>
</feature>
<dbReference type="Pfam" id="PF00044">
    <property type="entry name" value="Gp_dh_N"/>
    <property type="match status" value="1"/>
</dbReference>
<dbReference type="InterPro" id="IPR020830">
    <property type="entry name" value="GlycerAld_3-P_DH_AS"/>
</dbReference>
<feature type="binding site" evidence="6">
    <location>
        <begin position="11"/>
        <end position="12"/>
    </location>
    <ligand>
        <name>NAD(+)</name>
        <dbReference type="ChEBI" id="CHEBI:57540"/>
    </ligand>
</feature>
<feature type="binding site" evidence="5">
    <location>
        <position position="235"/>
    </location>
    <ligand>
        <name>D-glyceraldehyde 3-phosphate</name>
        <dbReference type="ChEBI" id="CHEBI:59776"/>
    </ligand>
</feature>
<keyword evidence="12" id="KW-1185">Reference proteome</keyword>
<keyword evidence="6" id="KW-0547">Nucleotide-binding</keyword>
<dbReference type="GO" id="GO:0006006">
    <property type="term" value="P:glucose metabolic process"/>
    <property type="evidence" value="ECO:0007669"/>
    <property type="project" value="InterPro"/>
</dbReference>
<reference evidence="11" key="1">
    <citation type="submission" date="2020-10" db="EMBL/GenBank/DDBJ databases">
        <title>An improved Amphimedon queenslandica hologenome assembly reveals how three proteobacterial symbionts can extend the metabolic phenotypic of their marine sponge host.</title>
        <authorList>
            <person name="Degnan B."/>
            <person name="Degnan S."/>
            <person name="Xiang X."/>
        </authorList>
    </citation>
    <scope>NUCLEOTIDE SEQUENCE</scope>
    <source>
        <strain evidence="11">AqS2</strain>
    </source>
</reference>
<dbReference type="InterPro" id="IPR006424">
    <property type="entry name" value="Glyceraldehyde-3-P_DH_1"/>
</dbReference>
<sequence>MIKVGINGFGRIGRCVVRALQASPRRDEIEIVHVNDLCDAKLSAHLLKYDSTHGIFPGEVAAKGDEALSVAGKDIGYSSQRDATKLPWGDLGVDVVMECTGIFASKDKAQVHLDAGGKRVLVSAPAKGVDLTVCYGINHEQLTAEHKVVSNASCTTNCLAAPVKAIHDAIGIETGWMSTVHAYTNDQVTLDGPHSDFRRARSAAESIIPTKTGAAAAIGLVIPELNGKMSGIALRVPVKNVSLVDLTFLASRATSVEEINGAVQAAAAGPMKGVLEVCSEPLVSIDFNGNPASSVFELEQTSVDASGKHAKILTWYDNEWGFSNRMLDTTTALAATL</sequence>
<evidence type="ECO:0000256" key="1">
    <source>
        <dbReference type="ARBA" id="ARBA00007406"/>
    </source>
</evidence>
<dbReference type="GO" id="GO:0051287">
    <property type="term" value="F:NAD binding"/>
    <property type="evidence" value="ECO:0007669"/>
    <property type="project" value="InterPro"/>
</dbReference>
<feature type="site" description="Activates thiol group during catalysis" evidence="7">
    <location>
        <position position="181"/>
    </location>
</feature>
<dbReference type="InterPro" id="IPR020828">
    <property type="entry name" value="GlycerAld_3-P_DH_NAD(P)-bd"/>
</dbReference>
<feature type="binding site" evidence="5">
    <location>
        <begin position="153"/>
        <end position="155"/>
    </location>
    <ligand>
        <name>D-glyceraldehyde 3-phosphate</name>
        <dbReference type="ChEBI" id="CHEBI:59776"/>
    </ligand>
</feature>
<feature type="binding site" evidence="6">
    <location>
        <position position="36"/>
    </location>
    <ligand>
        <name>NAD(+)</name>
        <dbReference type="ChEBI" id="CHEBI:57540"/>
    </ligand>
</feature>
<feature type="binding site" evidence="5">
    <location>
        <begin position="212"/>
        <end position="213"/>
    </location>
    <ligand>
        <name>D-glyceraldehyde 3-phosphate</name>
        <dbReference type="ChEBI" id="CHEBI:59776"/>
    </ligand>
</feature>
<evidence type="ECO:0000256" key="9">
    <source>
        <dbReference type="RuleBase" id="RU361160"/>
    </source>
</evidence>
<feature type="binding site" evidence="5">
    <location>
        <position position="184"/>
    </location>
    <ligand>
        <name>D-glyceraldehyde 3-phosphate</name>
        <dbReference type="ChEBI" id="CHEBI:59776"/>
    </ligand>
</feature>
<feature type="binding site" evidence="6">
    <location>
        <position position="81"/>
    </location>
    <ligand>
        <name>NAD(+)</name>
        <dbReference type="ChEBI" id="CHEBI:57540"/>
    </ligand>
</feature>
<dbReference type="CDD" id="cd05214">
    <property type="entry name" value="GAPDH_I_N"/>
    <property type="match status" value="1"/>
</dbReference>
<dbReference type="AlphaFoldDB" id="A0A930UE38"/>
<dbReference type="EMBL" id="JADHEI010000028">
    <property type="protein sequence ID" value="MBF2734894.1"/>
    <property type="molecule type" value="Genomic_DNA"/>
</dbReference>
<protein>
    <recommendedName>
        <fullName evidence="9">Glyceraldehyde-3-phosphate dehydrogenase</fullName>
        <ecNumber evidence="9">1.2.1.-</ecNumber>
    </recommendedName>
</protein>
<dbReference type="FunFam" id="3.30.360.10:FF:000002">
    <property type="entry name" value="Glyceraldehyde-3-phosphate dehydrogenase"/>
    <property type="match status" value="1"/>
</dbReference>
<comment type="subunit">
    <text evidence="2">Homotetramer.</text>
</comment>
<comment type="caution">
    <text evidence="11">The sequence shown here is derived from an EMBL/GenBank/DDBJ whole genome shotgun (WGS) entry which is preliminary data.</text>
</comment>
<dbReference type="SMART" id="SM00846">
    <property type="entry name" value="Gp_dh_N"/>
    <property type="match status" value="1"/>
</dbReference>
<evidence type="ECO:0000256" key="5">
    <source>
        <dbReference type="PIRSR" id="PIRSR000149-2"/>
    </source>
</evidence>
<feature type="domain" description="Glyceraldehyde 3-phosphate dehydrogenase NAD(P) binding" evidence="10">
    <location>
        <begin position="2"/>
        <end position="154"/>
    </location>
</feature>
<comment type="similarity">
    <text evidence="1 8">Belongs to the glyceraldehyde-3-phosphate dehydrogenase family.</text>
</comment>
<evidence type="ECO:0000256" key="8">
    <source>
        <dbReference type="RuleBase" id="RU000397"/>
    </source>
</evidence>
<dbReference type="CDD" id="cd18126">
    <property type="entry name" value="GAPDH_I_C"/>
    <property type="match status" value="1"/>
</dbReference>
<dbReference type="GO" id="GO:0016620">
    <property type="term" value="F:oxidoreductase activity, acting on the aldehyde or oxo group of donors, NAD or NADP as acceptor"/>
    <property type="evidence" value="ECO:0007669"/>
    <property type="project" value="InterPro"/>
</dbReference>
<evidence type="ECO:0000259" key="10">
    <source>
        <dbReference type="SMART" id="SM00846"/>
    </source>
</evidence>
<dbReference type="InterPro" id="IPR020831">
    <property type="entry name" value="GlycerAld/Erythrose_P_DH"/>
</dbReference>